<reference evidence="7" key="1">
    <citation type="journal article" date="2021" name="PeerJ">
        <title>Extensive microbial diversity within the chicken gut microbiome revealed by metagenomics and culture.</title>
        <authorList>
            <person name="Gilroy R."/>
            <person name="Ravi A."/>
            <person name="Getino M."/>
            <person name="Pursley I."/>
            <person name="Horton D.L."/>
            <person name="Alikhan N.F."/>
            <person name="Baker D."/>
            <person name="Gharbi K."/>
            <person name="Hall N."/>
            <person name="Watson M."/>
            <person name="Adriaenssens E.M."/>
            <person name="Foster-Nyarko E."/>
            <person name="Jarju S."/>
            <person name="Secka A."/>
            <person name="Antonio M."/>
            <person name="Oren A."/>
            <person name="Chaudhuri R.R."/>
            <person name="La Ragione R."/>
            <person name="Hildebrand F."/>
            <person name="Pallen M.J."/>
        </authorList>
    </citation>
    <scope>NUCLEOTIDE SEQUENCE</scope>
    <source>
        <strain evidence="7">CHK33-7979</strain>
    </source>
</reference>
<organism evidence="7 8">
    <name type="scientific">Candidatus Intestinimonas merdavium</name>
    <dbReference type="NCBI Taxonomy" id="2838622"/>
    <lineage>
        <taxon>Bacteria</taxon>
        <taxon>Bacillati</taxon>
        <taxon>Bacillota</taxon>
        <taxon>Clostridia</taxon>
        <taxon>Eubacteriales</taxon>
        <taxon>Intestinimonas</taxon>
    </lineage>
</organism>
<dbReference type="InterPro" id="IPR014748">
    <property type="entry name" value="Enoyl-CoA_hydra_C"/>
</dbReference>
<comment type="pathway">
    <text evidence="1">Lipid metabolism; butanoate metabolism.</text>
</comment>
<evidence type="ECO:0000256" key="1">
    <source>
        <dbReference type="ARBA" id="ARBA00005086"/>
    </source>
</evidence>
<gene>
    <name evidence="7" type="ORF">H9826_01065</name>
</gene>
<dbReference type="Proteomes" id="UP000886824">
    <property type="component" value="Unassembled WGS sequence"/>
</dbReference>
<comment type="catalytic activity">
    <reaction evidence="5">
        <text>a short-chain (3S)-3-hydroxyacyl-CoA = a short-chain (2E)-enoyl-CoA + H2O</text>
        <dbReference type="Rhea" id="RHEA:52664"/>
        <dbReference type="ChEBI" id="CHEBI:15377"/>
        <dbReference type="ChEBI" id="CHEBI:87488"/>
        <dbReference type="ChEBI" id="CHEBI:136760"/>
        <dbReference type="EC" id="4.2.1.150"/>
    </reaction>
</comment>
<dbReference type="GO" id="GO:0006635">
    <property type="term" value="P:fatty acid beta-oxidation"/>
    <property type="evidence" value="ECO:0007669"/>
    <property type="project" value="TreeGrafter"/>
</dbReference>
<dbReference type="Gene3D" id="3.90.226.10">
    <property type="entry name" value="2-enoyl-CoA Hydratase, Chain A, domain 1"/>
    <property type="match status" value="1"/>
</dbReference>
<dbReference type="Pfam" id="PF00378">
    <property type="entry name" value="ECH_1"/>
    <property type="match status" value="1"/>
</dbReference>
<name>A0A9D1Z3I9_9FIRM</name>
<keyword evidence="4" id="KW-0456">Lyase</keyword>
<evidence type="ECO:0000256" key="6">
    <source>
        <dbReference type="ARBA" id="ARBA00067035"/>
    </source>
</evidence>
<evidence type="ECO:0000256" key="3">
    <source>
        <dbReference type="ARBA" id="ARBA00011881"/>
    </source>
</evidence>
<comment type="similarity">
    <text evidence="2">Belongs to the enoyl-CoA hydratase/isomerase family.</text>
</comment>
<evidence type="ECO:0000313" key="8">
    <source>
        <dbReference type="Proteomes" id="UP000886824"/>
    </source>
</evidence>
<protein>
    <recommendedName>
        <fullName evidence="6">short-chain-enoyl-CoA hydratase</fullName>
        <ecNumber evidence="6">4.2.1.150</ecNumber>
    </recommendedName>
</protein>
<reference evidence="7" key="2">
    <citation type="submission" date="2021-04" db="EMBL/GenBank/DDBJ databases">
        <authorList>
            <person name="Gilroy R."/>
        </authorList>
    </citation>
    <scope>NUCLEOTIDE SEQUENCE</scope>
    <source>
        <strain evidence="7">CHK33-7979</strain>
    </source>
</reference>
<dbReference type="EC" id="4.2.1.150" evidence="6"/>
<proteinExistence type="inferred from homology"/>
<dbReference type="PANTHER" id="PTHR11941">
    <property type="entry name" value="ENOYL-COA HYDRATASE-RELATED"/>
    <property type="match status" value="1"/>
</dbReference>
<evidence type="ECO:0000256" key="2">
    <source>
        <dbReference type="ARBA" id="ARBA00005254"/>
    </source>
</evidence>
<dbReference type="SUPFAM" id="SSF52096">
    <property type="entry name" value="ClpP/crotonase"/>
    <property type="match status" value="1"/>
</dbReference>
<comment type="subunit">
    <text evidence="3">Homotetramer.</text>
</comment>
<dbReference type="InterPro" id="IPR001753">
    <property type="entry name" value="Enoyl-CoA_hydra/iso"/>
</dbReference>
<dbReference type="CDD" id="cd06558">
    <property type="entry name" value="crotonase-like"/>
    <property type="match status" value="1"/>
</dbReference>
<evidence type="ECO:0000256" key="4">
    <source>
        <dbReference type="ARBA" id="ARBA00023239"/>
    </source>
</evidence>
<evidence type="ECO:0000256" key="5">
    <source>
        <dbReference type="ARBA" id="ARBA00050624"/>
    </source>
</evidence>
<evidence type="ECO:0000313" key="7">
    <source>
        <dbReference type="EMBL" id="HIY72550.1"/>
    </source>
</evidence>
<dbReference type="FunFam" id="1.10.12.10:FF:000001">
    <property type="entry name" value="Probable enoyl-CoA hydratase, mitochondrial"/>
    <property type="match status" value="1"/>
</dbReference>
<accession>A0A9D1Z3I9</accession>
<dbReference type="Gene3D" id="1.10.12.10">
    <property type="entry name" value="Lyase 2-enoyl-coa Hydratase, Chain A, domain 2"/>
    <property type="match status" value="1"/>
</dbReference>
<sequence>MKQYEFFRVTLEDHIATITISRPKALNALSTAVVTELETVIEDVSAMDDAWVVIFTGDGDKAFVAGGDIKEMYTMNPDQGVAYSKLGTRVLYKIENMPQPTIAAVNGFALGGGTEIAMAFDIRIASSKAVFGQPETGLGIIPGFAGTQRLPRLVGKGMAKMLIYSSMRIKADEAYRIGLVQKVVPPEDLMDEARALAKQIASCSPNAVRLAKAAINQGLEMDLWSGNVYESHVFGLCFTNSDQTEGMRAFVEKDKAVFNGKPLPKGEPQ</sequence>
<dbReference type="AlphaFoldDB" id="A0A9D1Z3I9"/>
<dbReference type="InterPro" id="IPR029045">
    <property type="entry name" value="ClpP/crotonase-like_dom_sf"/>
</dbReference>
<dbReference type="PANTHER" id="PTHR11941:SF54">
    <property type="entry name" value="ENOYL-COA HYDRATASE, MITOCHONDRIAL"/>
    <property type="match status" value="1"/>
</dbReference>
<comment type="caution">
    <text evidence="7">The sequence shown here is derived from an EMBL/GenBank/DDBJ whole genome shotgun (WGS) entry which is preliminary data.</text>
</comment>
<dbReference type="FunFam" id="3.90.226.10:FF:000009">
    <property type="entry name" value="Carnitinyl-CoA dehydratase"/>
    <property type="match status" value="1"/>
</dbReference>
<dbReference type="GO" id="GO:0018812">
    <property type="term" value="F:3-hydroxyacyl-CoA dehydratase activity"/>
    <property type="evidence" value="ECO:0007669"/>
    <property type="project" value="UniProtKB-EC"/>
</dbReference>
<dbReference type="EMBL" id="DXCX01000014">
    <property type="protein sequence ID" value="HIY72550.1"/>
    <property type="molecule type" value="Genomic_DNA"/>
</dbReference>